<evidence type="ECO:0000259" key="1">
    <source>
        <dbReference type="Pfam" id="PF22400"/>
    </source>
</evidence>
<name>A0ABU2U593_9ACTN</name>
<evidence type="ECO:0000313" key="3">
    <source>
        <dbReference type="Proteomes" id="UP001183809"/>
    </source>
</evidence>
<gene>
    <name evidence="2" type="ORF">RM764_36280</name>
</gene>
<dbReference type="InterPro" id="IPR053918">
    <property type="entry name" value="DUF6980"/>
</dbReference>
<organism evidence="2 3">
    <name type="scientific">Streptomyces gibsoniae</name>
    <dbReference type="NCBI Taxonomy" id="3075529"/>
    <lineage>
        <taxon>Bacteria</taxon>
        <taxon>Bacillati</taxon>
        <taxon>Actinomycetota</taxon>
        <taxon>Actinomycetes</taxon>
        <taxon>Kitasatosporales</taxon>
        <taxon>Streptomycetaceae</taxon>
        <taxon>Streptomyces</taxon>
    </lineage>
</organism>
<dbReference type="Proteomes" id="UP001183809">
    <property type="component" value="Unassembled WGS sequence"/>
</dbReference>
<keyword evidence="3" id="KW-1185">Reference proteome</keyword>
<evidence type="ECO:0000313" key="2">
    <source>
        <dbReference type="EMBL" id="MDT0468392.1"/>
    </source>
</evidence>
<protein>
    <recommendedName>
        <fullName evidence="1">DUF6980 domain-containing protein</fullName>
    </recommendedName>
</protein>
<reference evidence="3" key="1">
    <citation type="submission" date="2023-07" db="EMBL/GenBank/DDBJ databases">
        <title>30 novel species of actinomycetes from the DSMZ collection.</title>
        <authorList>
            <person name="Nouioui I."/>
        </authorList>
    </citation>
    <scope>NUCLEOTIDE SEQUENCE [LARGE SCALE GENOMIC DNA]</scope>
    <source>
        <strain evidence="3">DSM 41699</strain>
    </source>
</reference>
<dbReference type="RefSeq" id="WP_311699837.1">
    <property type="nucleotide sequence ID" value="NZ_JAVREY010000073.1"/>
</dbReference>
<feature type="domain" description="DUF6980" evidence="1">
    <location>
        <begin position="38"/>
        <end position="133"/>
    </location>
</feature>
<dbReference type="Pfam" id="PF22400">
    <property type="entry name" value="DUF6980"/>
    <property type="match status" value="1"/>
</dbReference>
<dbReference type="EMBL" id="JAVREY010000073">
    <property type="protein sequence ID" value="MDT0468392.1"/>
    <property type="molecule type" value="Genomic_DNA"/>
</dbReference>
<accession>A0ABU2U593</accession>
<sequence length="140" mass="15709">MGGVRWTVESAGPRSAVVAAVIYCHDTDDPREAEAMTRHCCPAMTERVNRSCERHDEAFACPDALIVFTARFREYGLIVHDGGTSSIGIDFCPWCGQRLPESQRDRWFEELESRGIDPWSDEIPAEFQDDRWLGASGGSQ</sequence>
<proteinExistence type="predicted"/>
<comment type="caution">
    <text evidence="2">The sequence shown here is derived from an EMBL/GenBank/DDBJ whole genome shotgun (WGS) entry which is preliminary data.</text>
</comment>